<dbReference type="Proteomes" id="UP000256326">
    <property type="component" value="Unassembled WGS sequence"/>
</dbReference>
<proteinExistence type="predicted"/>
<keyword evidence="2" id="KW-1185">Reference proteome</keyword>
<reference evidence="1 2" key="1">
    <citation type="journal article" date="2006" name="Int. J. Syst. Evol. Microbiol.">
        <title>Chryseobacterium hispanicum sp. nov., isolated from the drinking water distribution system of Sevilla, Spain.</title>
        <authorList>
            <person name="Gallego V."/>
            <person name="Garcia M.T."/>
            <person name="Ventosa A."/>
        </authorList>
    </citation>
    <scope>NUCLEOTIDE SEQUENCE [LARGE SCALE GENOMIC DNA]</scope>
    <source>
        <strain evidence="1 2">KCTC 22104</strain>
    </source>
</reference>
<dbReference type="EMBL" id="QNUG01000074">
    <property type="protein sequence ID" value="REC66004.1"/>
    <property type="molecule type" value="Genomic_DNA"/>
</dbReference>
<protein>
    <submittedName>
        <fullName evidence="1">Uncharacterized protein</fullName>
    </submittedName>
</protein>
<sequence>MKKTFIALSTFLINTLSFGQVGINTQTPMATLDIVASPSDLTKIDGIIAPRIMDMQIKIPV</sequence>
<comment type="caution">
    <text evidence="1">The sequence shown here is derived from an EMBL/GenBank/DDBJ whole genome shotgun (WGS) entry which is preliminary data.</text>
</comment>
<evidence type="ECO:0000313" key="2">
    <source>
        <dbReference type="Proteomes" id="UP000256326"/>
    </source>
</evidence>
<gene>
    <name evidence="1" type="ORF">DRF58_17390</name>
</gene>
<organism evidence="1 2">
    <name type="scientific">Epilithonimonas hispanica</name>
    <dbReference type="NCBI Taxonomy" id="358687"/>
    <lineage>
        <taxon>Bacteria</taxon>
        <taxon>Pseudomonadati</taxon>
        <taxon>Bacteroidota</taxon>
        <taxon>Flavobacteriia</taxon>
        <taxon>Flavobacteriales</taxon>
        <taxon>Weeksellaceae</taxon>
        <taxon>Chryseobacterium group</taxon>
        <taxon>Epilithonimonas</taxon>
    </lineage>
</organism>
<dbReference type="AlphaFoldDB" id="A0A3D9CJU2"/>
<dbReference type="OrthoDB" id="933310at2"/>
<dbReference type="RefSeq" id="WP_116037178.1">
    <property type="nucleotide sequence ID" value="NZ_JBHLVV010000021.1"/>
</dbReference>
<accession>A0A3D9CJU2</accession>
<evidence type="ECO:0000313" key="1">
    <source>
        <dbReference type="EMBL" id="REC66004.1"/>
    </source>
</evidence>
<name>A0A3D9CJU2_9FLAO</name>